<dbReference type="Gramene" id="XM_028389626.1">
    <property type="protein sequence ID" value="XP_028245427.1"/>
    <property type="gene ID" value="LOC114423026"/>
</dbReference>
<dbReference type="Proteomes" id="UP000289340">
    <property type="component" value="Chromosome 8"/>
</dbReference>
<organism evidence="9 10">
    <name type="scientific">Glycine soja</name>
    <name type="common">Wild soybean</name>
    <dbReference type="NCBI Taxonomy" id="3848"/>
    <lineage>
        <taxon>Eukaryota</taxon>
        <taxon>Viridiplantae</taxon>
        <taxon>Streptophyta</taxon>
        <taxon>Embryophyta</taxon>
        <taxon>Tracheophyta</taxon>
        <taxon>Spermatophyta</taxon>
        <taxon>Magnoliopsida</taxon>
        <taxon>eudicotyledons</taxon>
        <taxon>Gunneridae</taxon>
        <taxon>Pentapetalae</taxon>
        <taxon>rosids</taxon>
        <taxon>fabids</taxon>
        <taxon>Fabales</taxon>
        <taxon>Fabaceae</taxon>
        <taxon>Papilionoideae</taxon>
        <taxon>50 kb inversion clade</taxon>
        <taxon>NPAAA clade</taxon>
        <taxon>indigoferoid/millettioid clade</taxon>
        <taxon>Phaseoleae</taxon>
        <taxon>Glycine</taxon>
        <taxon>Glycine subgen. Soja</taxon>
    </lineage>
</organism>
<evidence type="ECO:0000256" key="1">
    <source>
        <dbReference type="ARBA" id="ARBA00010481"/>
    </source>
</evidence>
<evidence type="ECO:0000256" key="3">
    <source>
        <dbReference type="ARBA" id="ARBA00022679"/>
    </source>
</evidence>
<evidence type="ECO:0000256" key="8">
    <source>
        <dbReference type="SAM" id="MobiDB-lite"/>
    </source>
</evidence>
<keyword evidence="2 7" id="KW-0328">Glycosyltransferase</keyword>
<keyword evidence="7" id="KW-1133">Transmembrane helix</keyword>
<feature type="compositionally biased region" description="Polar residues" evidence="8">
    <location>
        <begin position="88"/>
        <end position="97"/>
    </location>
</feature>
<evidence type="ECO:0000256" key="2">
    <source>
        <dbReference type="ARBA" id="ARBA00022676"/>
    </source>
</evidence>
<keyword evidence="3 7" id="KW-0808">Transferase</keyword>
<sequence>MAPNSMSFPMFFVMFSIAFPVVVTVTFMYRNSSFGLFEGYSEGNLQRGTSQNVTTAAERLPNVTETHGFQLGRAIQNTTHDSSGGKDQGNNNSTVSSGVKERQRRSQNHTSIEGRIKNNITTADDGSKIASLTSSKNDSTPAHVNLDDNDKLLGGLLTSGFDEESCISRIQSHLYRKASPHKPSPYLISKLRNYEEIHTRCGPNTRAYHRSMTMIEHSKNKGAATLCKYLIWTPANGLGNQMINLAATFLYAILTDRVLLVEFGKDKHGLFCEPFLNSTWILPRKSPFWNEKHIETYQILLEKDRASNSTEDLPSVLFINLQHTRSDPEKYFHCDHSQDLLQKIPLLILQSDQYFVPSLFMNPFFNQEVTKMFPEKETVFHHLGRYLFHPSNEAWKLISDYYEAHLTKADKQIGLQIRVFSPVSTPQQAVMDLVLSCTLKHKILPQVDLQTSAGKNQTTVKAVLVASLYREYGDNLKRMYRKNPTLSGEVIKVYQPSHEEHQKYNDNKHNMKAWIDMYLLSLSDELVTTSLSTFGYVAQGLGNLKPWLLYKLVNNETHFPPCERDFSSEPCYHFPPKHYCNGEPLKDIVSSFPYLRPCKDFRVGLKMVKDSI</sequence>
<accession>A0A445JIC3</accession>
<evidence type="ECO:0000256" key="7">
    <source>
        <dbReference type="RuleBase" id="RU367004"/>
    </source>
</evidence>
<keyword evidence="6 7" id="KW-0961">Cell wall biogenesis/degradation</keyword>
<comment type="function">
    <text evidence="7">May be involved in cell wall biosynthesis.</text>
</comment>
<comment type="caution">
    <text evidence="9">The sequence shown here is derived from an EMBL/GenBank/DDBJ whole genome shotgun (WGS) entry which is preliminary data.</text>
</comment>
<gene>
    <name evidence="9" type="ORF">D0Y65_021266</name>
</gene>
<comment type="subcellular location">
    <subcellularLocation>
        <location evidence="7">Golgi apparatus</location>
        <location evidence="7">Golgi stack membrane</location>
        <topology evidence="7">Single-pass type II membrane protein</topology>
    </subcellularLocation>
</comment>
<dbReference type="Gene3D" id="3.40.50.11340">
    <property type="match status" value="1"/>
</dbReference>
<dbReference type="InterPro" id="IPR004938">
    <property type="entry name" value="XG_FTase"/>
</dbReference>
<dbReference type="GO" id="GO:0071555">
    <property type="term" value="P:cell wall organization"/>
    <property type="evidence" value="ECO:0007669"/>
    <property type="project" value="UniProtKB-UniRule"/>
</dbReference>
<dbReference type="FunFam" id="3.40.50.11340:FF:000005">
    <property type="entry name" value="Galactoside 2-alpha-L-fucosyltransferase"/>
    <property type="match status" value="1"/>
</dbReference>
<dbReference type="AlphaFoldDB" id="A0A445JIC3"/>
<feature type="region of interest" description="Disordered" evidence="8">
    <location>
        <begin position="77"/>
        <end position="120"/>
    </location>
</feature>
<dbReference type="PANTHER" id="PTHR31889:SF57">
    <property type="entry name" value="FUCOSYLTRANSFERASE"/>
    <property type="match status" value="1"/>
</dbReference>
<comment type="similarity">
    <text evidence="1 7">Belongs to the glycosyltransferase 37 family.</text>
</comment>
<reference evidence="9 10" key="1">
    <citation type="submission" date="2018-09" db="EMBL/GenBank/DDBJ databases">
        <title>A high-quality reference genome of wild soybean provides a powerful tool to mine soybean genomes.</title>
        <authorList>
            <person name="Xie M."/>
            <person name="Chung C.Y.L."/>
            <person name="Li M.-W."/>
            <person name="Wong F.-L."/>
            <person name="Chan T.-F."/>
            <person name="Lam H.-M."/>
        </authorList>
    </citation>
    <scope>NUCLEOTIDE SEQUENCE [LARGE SCALE GENOMIC DNA]</scope>
    <source>
        <strain evidence="10">cv. W05</strain>
        <tissue evidence="9">Hypocotyl of etiolated seedlings</tissue>
    </source>
</reference>
<keyword evidence="7" id="KW-0812">Transmembrane</keyword>
<keyword evidence="5" id="KW-0325">Glycoprotein</keyword>
<dbReference type="GO" id="GO:0009969">
    <property type="term" value="P:xyloglucan biosynthetic process"/>
    <property type="evidence" value="ECO:0007669"/>
    <property type="project" value="TreeGrafter"/>
</dbReference>
<dbReference type="GO" id="GO:0042546">
    <property type="term" value="P:cell wall biogenesis"/>
    <property type="evidence" value="ECO:0007669"/>
    <property type="project" value="InterPro"/>
</dbReference>
<keyword evidence="7" id="KW-0472">Membrane</keyword>
<dbReference type="EMBL" id="QZWG01000008">
    <property type="protein sequence ID" value="RZB98177.1"/>
    <property type="molecule type" value="Genomic_DNA"/>
</dbReference>
<dbReference type="EMBL" id="QZWG01000008">
    <property type="protein sequence ID" value="RZB98178.1"/>
    <property type="molecule type" value="Genomic_DNA"/>
</dbReference>
<evidence type="ECO:0000313" key="9">
    <source>
        <dbReference type="EMBL" id="RZB98177.1"/>
    </source>
</evidence>
<evidence type="ECO:0000256" key="6">
    <source>
        <dbReference type="ARBA" id="ARBA00023316"/>
    </source>
</evidence>
<evidence type="ECO:0000313" key="10">
    <source>
        <dbReference type="Proteomes" id="UP000289340"/>
    </source>
</evidence>
<dbReference type="EC" id="2.4.1.-" evidence="7"/>
<dbReference type="GO" id="GO:0032580">
    <property type="term" value="C:Golgi cisterna membrane"/>
    <property type="evidence" value="ECO:0007669"/>
    <property type="project" value="UniProtKB-SubCell"/>
</dbReference>
<keyword evidence="4 7" id="KW-0333">Golgi apparatus</keyword>
<dbReference type="Pfam" id="PF03254">
    <property type="entry name" value="XG_FTase"/>
    <property type="match status" value="1"/>
</dbReference>
<dbReference type="Gene3D" id="3.40.50.11350">
    <property type="match status" value="1"/>
</dbReference>
<name>A0A445JIC3_GLYSO</name>
<protein>
    <recommendedName>
        <fullName evidence="7">Fucosyltransferase</fullName>
        <ecNumber evidence="7">2.4.1.-</ecNumber>
    </recommendedName>
</protein>
<dbReference type="EMBL" id="QZWG01000008">
    <property type="protein sequence ID" value="RZB98179.1"/>
    <property type="molecule type" value="Genomic_DNA"/>
</dbReference>
<dbReference type="PANTHER" id="PTHR31889">
    <property type="entry name" value="FUCOSYLTRANSFERASE 2-RELATED"/>
    <property type="match status" value="1"/>
</dbReference>
<evidence type="ECO:0000256" key="5">
    <source>
        <dbReference type="ARBA" id="ARBA00023180"/>
    </source>
</evidence>
<keyword evidence="10" id="KW-1185">Reference proteome</keyword>
<dbReference type="GO" id="GO:0008107">
    <property type="term" value="F:galactoside 2-alpha-L-fucosyltransferase activity"/>
    <property type="evidence" value="ECO:0007669"/>
    <property type="project" value="InterPro"/>
</dbReference>
<evidence type="ECO:0000256" key="4">
    <source>
        <dbReference type="ARBA" id="ARBA00023034"/>
    </source>
</evidence>
<feature type="transmembrane region" description="Helical" evidence="7">
    <location>
        <begin position="6"/>
        <end position="29"/>
    </location>
</feature>
<proteinExistence type="inferred from homology"/>